<sequence length="249" mass="28313">MPLASITLFSNNLSDQMLTMPSCQQAASGEKIYQAARDFLWFQDRGYPREAALQWVGDRFALVRTDRDLLRRGVFSQSRALHRLAKRVRGTRWRRYPLWVDAHNVHITVESLFLQRPMVLANDGALRDVAGLSRSYRLSEVTEVALKAILSFLQAFPPVEVHFLFDAPMSQSGELAARYRESLQKHGLAGEAMAVPVPEKHFPRSESVIASSDHAVVEFSMHWLDLARWVMDFMGLPFSGYDFRGLSGE</sequence>
<feature type="domain" description="DUF5616" evidence="2">
    <location>
        <begin position="97"/>
        <end position="228"/>
    </location>
</feature>
<reference evidence="3 4" key="1">
    <citation type="submission" date="2018-11" db="EMBL/GenBank/DDBJ databases">
        <title>Genomic Encyclopedia of Type Strains, Phase IV (KMG-IV): sequencing the most valuable type-strain genomes for metagenomic binning, comparative biology and taxonomic classification.</title>
        <authorList>
            <person name="Goeker M."/>
        </authorList>
    </citation>
    <scope>NUCLEOTIDE SEQUENCE [LARGE SCALE GENOMIC DNA]</scope>
    <source>
        <strain evidence="3 4">DSM 22027</strain>
    </source>
</reference>
<dbReference type="PANTHER" id="PTHR42252:SF1">
    <property type="entry name" value="DUF434 DOMAIN-CONTAINING PROTEIN"/>
    <property type="match status" value="1"/>
</dbReference>
<dbReference type="InterPro" id="IPR007368">
    <property type="entry name" value="DUF434"/>
</dbReference>
<organism evidence="3 4">
    <name type="scientific">Desulfosoma caldarium</name>
    <dbReference type="NCBI Taxonomy" id="610254"/>
    <lineage>
        <taxon>Bacteria</taxon>
        <taxon>Pseudomonadati</taxon>
        <taxon>Thermodesulfobacteriota</taxon>
        <taxon>Syntrophobacteria</taxon>
        <taxon>Syntrophobacterales</taxon>
        <taxon>Syntrophobacteraceae</taxon>
        <taxon>Desulfosoma</taxon>
    </lineage>
</organism>
<dbReference type="AlphaFoldDB" id="A0A3N1VLW7"/>
<evidence type="ECO:0000259" key="1">
    <source>
        <dbReference type="Pfam" id="PF04256"/>
    </source>
</evidence>
<proteinExistence type="predicted"/>
<dbReference type="OrthoDB" id="5503612at2"/>
<evidence type="ECO:0008006" key="5">
    <source>
        <dbReference type="Google" id="ProtNLM"/>
    </source>
</evidence>
<evidence type="ECO:0000313" key="4">
    <source>
        <dbReference type="Proteomes" id="UP000276223"/>
    </source>
</evidence>
<feature type="domain" description="DUF434" evidence="1">
    <location>
        <begin position="32"/>
        <end position="86"/>
    </location>
</feature>
<dbReference type="Proteomes" id="UP000276223">
    <property type="component" value="Unassembled WGS sequence"/>
</dbReference>
<accession>A0A3N1VLW7</accession>
<evidence type="ECO:0000259" key="2">
    <source>
        <dbReference type="Pfam" id="PF18481"/>
    </source>
</evidence>
<protein>
    <recommendedName>
        <fullName evidence="5">DUF434 domain-containing protein</fullName>
    </recommendedName>
</protein>
<evidence type="ECO:0000313" key="3">
    <source>
        <dbReference type="EMBL" id="ROR01961.1"/>
    </source>
</evidence>
<comment type="caution">
    <text evidence="3">The sequence shown here is derived from an EMBL/GenBank/DDBJ whole genome shotgun (WGS) entry which is preliminary data.</text>
</comment>
<keyword evidence="4" id="KW-1185">Reference proteome</keyword>
<dbReference type="Pfam" id="PF04256">
    <property type="entry name" value="DUF434"/>
    <property type="match status" value="1"/>
</dbReference>
<dbReference type="PANTHER" id="PTHR42252">
    <property type="entry name" value="DUF5616 DOMAIN-CONTAINING PROTEIN"/>
    <property type="match status" value="1"/>
</dbReference>
<name>A0A3N1VLW7_9BACT</name>
<dbReference type="InterPro" id="IPR041652">
    <property type="entry name" value="DUF5616"/>
</dbReference>
<dbReference type="EMBL" id="RJVA01000010">
    <property type="protein sequence ID" value="ROR01961.1"/>
    <property type="molecule type" value="Genomic_DNA"/>
</dbReference>
<gene>
    <name evidence="3" type="ORF">EDC27_1158</name>
</gene>
<dbReference type="Pfam" id="PF18481">
    <property type="entry name" value="DUF5616"/>
    <property type="match status" value="1"/>
</dbReference>